<proteinExistence type="predicted"/>
<keyword evidence="3" id="KW-1185">Reference proteome</keyword>
<name>K2KQW2_9GAMM</name>
<dbReference type="STRING" id="740709.A10D4_12348"/>
<sequence length="158" mass="18680">MLRQGDEYYIDGEGRLRLPLGILLLFAFFLRGYLAWIISLTFGDDRSLLLGYFYQSREQFVLTLLVGLPTMYVLILTCLQHKPWLLQRSWLWRFAGPALWLSWLVDGCLLASVVHAHWPQFSYTKAALIAIWCWAPWFLAKSRHWRRYREILARGEGQ</sequence>
<dbReference type="EMBL" id="AMRG01000020">
    <property type="protein sequence ID" value="EKE79895.1"/>
    <property type="molecule type" value="Genomic_DNA"/>
</dbReference>
<dbReference type="eggNOG" id="ENOG5031ICF">
    <property type="taxonomic scope" value="Bacteria"/>
</dbReference>
<dbReference type="InterPro" id="IPR021318">
    <property type="entry name" value="DUF2919"/>
</dbReference>
<evidence type="ECO:0000256" key="1">
    <source>
        <dbReference type="SAM" id="Phobius"/>
    </source>
</evidence>
<evidence type="ECO:0000313" key="3">
    <source>
        <dbReference type="Proteomes" id="UP000014115"/>
    </source>
</evidence>
<evidence type="ECO:0008006" key="4">
    <source>
        <dbReference type="Google" id="ProtNLM"/>
    </source>
</evidence>
<keyword evidence="1" id="KW-0472">Membrane</keyword>
<evidence type="ECO:0000313" key="2">
    <source>
        <dbReference type="EMBL" id="EKE79895.1"/>
    </source>
</evidence>
<feature type="transmembrane region" description="Helical" evidence="1">
    <location>
        <begin position="91"/>
        <end position="114"/>
    </location>
</feature>
<feature type="transmembrane region" description="Helical" evidence="1">
    <location>
        <begin position="60"/>
        <end position="79"/>
    </location>
</feature>
<accession>K2KQW2</accession>
<dbReference type="AlphaFoldDB" id="K2KQW2"/>
<feature type="transmembrane region" description="Helical" evidence="1">
    <location>
        <begin position="120"/>
        <end position="140"/>
    </location>
</feature>
<dbReference type="Pfam" id="PF11143">
    <property type="entry name" value="DUF2919"/>
    <property type="match status" value="1"/>
</dbReference>
<comment type="caution">
    <text evidence="2">The sequence shown here is derived from an EMBL/GenBank/DDBJ whole genome shotgun (WGS) entry which is preliminary data.</text>
</comment>
<reference evidence="2 3" key="1">
    <citation type="journal article" date="2012" name="J. Bacteriol.">
        <title>Genome Sequence of Idiomarina xiamenensis Type Strain 10-D-4.</title>
        <authorList>
            <person name="Lai Q."/>
            <person name="Wang L."/>
            <person name="Wang W."/>
            <person name="Shao Z."/>
        </authorList>
    </citation>
    <scope>NUCLEOTIDE SEQUENCE [LARGE SCALE GENOMIC DNA]</scope>
    <source>
        <strain evidence="2 3">10-D-4</strain>
    </source>
</reference>
<dbReference type="OrthoDB" id="6236822at2"/>
<dbReference type="PATRIC" id="fig|740709.3.peg.2495"/>
<keyword evidence="1" id="KW-1133">Transmembrane helix</keyword>
<protein>
    <recommendedName>
        <fullName evidence="4">DUF2919 domain-containing protein</fullName>
    </recommendedName>
</protein>
<dbReference type="Proteomes" id="UP000014115">
    <property type="component" value="Unassembled WGS sequence"/>
</dbReference>
<keyword evidence="1" id="KW-0812">Transmembrane</keyword>
<organism evidence="2 3">
    <name type="scientific">Idiomarina xiamenensis 10-D-4</name>
    <dbReference type="NCBI Taxonomy" id="740709"/>
    <lineage>
        <taxon>Bacteria</taxon>
        <taxon>Pseudomonadati</taxon>
        <taxon>Pseudomonadota</taxon>
        <taxon>Gammaproteobacteria</taxon>
        <taxon>Alteromonadales</taxon>
        <taxon>Idiomarinaceae</taxon>
        <taxon>Idiomarina</taxon>
    </lineage>
</organism>
<gene>
    <name evidence="2" type="ORF">A10D4_12348</name>
</gene>
<feature type="transmembrane region" description="Helical" evidence="1">
    <location>
        <begin position="20"/>
        <end position="40"/>
    </location>
</feature>
<dbReference type="RefSeq" id="WP_008489874.1">
    <property type="nucleotide sequence ID" value="NZ_AMRG01000020.1"/>
</dbReference>